<proteinExistence type="predicted"/>
<accession>A0ABQ3AYC6</accession>
<dbReference type="InterPro" id="IPR010607">
    <property type="entry name" value="DUF1194"/>
</dbReference>
<evidence type="ECO:0000313" key="4">
    <source>
        <dbReference type="Proteomes" id="UP000601597"/>
    </source>
</evidence>
<dbReference type="NCBIfam" id="TIGR02595">
    <property type="entry name" value="PEP_CTERM"/>
    <property type="match status" value="1"/>
</dbReference>
<dbReference type="Proteomes" id="UP000601597">
    <property type="component" value="Unassembled WGS sequence"/>
</dbReference>
<dbReference type="PROSITE" id="PS50234">
    <property type="entry name" value="VWFA"/>
    <property type="match status" value="1"/>
</dbReference>
<name>A0ABQ3AYC6_9GAMM</name>
<dbReference type="Gene3D" id="3.40.50.410">
    <property type="entry name" value="von Willebrand factor, type A domain"/>
    <property type="match status" value="1"/>
</dbReference>
<protein>
    <recommendedName>
        <fullName evidence="2">VWFA domain-containing protein</fullName>
    </recommendedName>
</protein>
<feature type="domain" description="VWFA" evidence="2">
    <location>
        <begin position="31"/>
        <end position="234"/>
    </location>
</feature>
<keyword evidence="4" id="KW-1185">Reference proteome</keyword>
<comment type="caution">
    <text evidence="3">The sequence shown here is derived from an EMBL/GenBank/DDBJ whole genome shotgun (WGS) entry which is preliminary data.</text>
</comment>
<dbReference type="InterPro" id="IPR002035">
    <property type="entry name" value="VWF_A"/>
</dbReference>
<gene>
    <name evidence="3" type="ORF">GCM10007071_17790</name>
</gene>
<dbReference type="InterPro" id="IPR036465">
    <property type="entry name" value="vWFA_dom_sf"/>
</dbReference>
<organism evidence="3 4">
    <name type="scientific">Marinobacter zhanjiangensis</name>
    <dbReference type="NCBI Taxonomy" id="578215"/>
    <lineage>
        <taxon>Bacteria</taxon>
        <taxon>Pseudomonadati</taxon>
        <taxon>Pseudomonadota</taxon>
        <taxon>Gammaproteobacteria</taxon>
        <taxon>Pseudomonadales</taxon>
        <taxon>Marinobacteraceae</taxon>
        <taxon>Marinobacter</taxon>
    </lineage>
</organism>
<dbReference type="RefSeq" id="WP_189575527.1">
    <property type="nucleotide sequence ID" value="NZ_BMXV01000003.1"/>
</dbReference>
<sequence length="272" mass="28405">MICLKHAIGIPFAFLAVAFTSQAQAIPVDLELSLVIDISPSINTSEYNLQRQGYQSAFMDSGVQSAITSLPGGIATNVIFFSRSAVEKISWTHLYDTNSISTFASAIGSLAPTGVLRSGTDIADGYNLAINSFANGFEGSRKVIDISADGPQNLNSGCPAFGDGSDAGCIAQTSSARAAAEQAGIVVNGLAIAPDEFPGGDGLGYLQNQIITSTGFAVSADDFEDFADTITDKIFREITDPDPTPVPVPEPGTFGLLLLGFLAVTARRRVAR</sequence>
<dbReference type="SUPFAM" id="SSF53300">
    <property type="entry name" value="vWA-like"/>
    <property type="match status" value="1"/>
</dbReference>
<dbReference type="Pfam" id="PF06707">
    <property type="entry name" value="DUF1194"/>
    <property type="match status" value="1"/>
</dbReference>
<keyword evidence="1" id="KW-0732">Signal</keyword>
<reference evidence="4" key="1">
    <citation type="journal article" date="2019" name="Int. J. Syst. Evol. Microbiol.">
        <title>The Global Catalogue of Microorganisms (GCM) 10K type strain sequencing project: providing services to taxonomists for standard genome sequencing and annotation.</title>
        <authorList>
            <consortium name="The Broad Institute Genomics Platform"/>
            <consortium name="The Broad Institute Genome Sequencing Center for Infectious Disease"/>
            <person name="Wu L."/>
            <person name="Ma J."/>
        </authorList>
    </citation>
    <scope>NUCLEOTIDE SEQUENCE [LARGE SCALE GENOMIC DNA]</scope>
    <source>
        <strain evidence="4">KCTC 22280</strain>
    </source>
</reference>
<feature type="chain" id="PRO_5046971359" description="VWFA domain-containing protein" evidence="1">
    <location>
        <begin position="26"/>
        <end position="272"/>
    </location>
</feature>
<dbReference type="Pfam" id="PF07589">
    <property type="entry name" value="PEP-CTERM"/>
    <property type="match status" value="1"/>
</dbReference>
<dbReference type="InterPro" id="IPR013424">
    <property type="entry name" value="Ice-binding_C"/>
</dbReference>
<feature type="signal peptide" evidence="1">
    <location>
        <begin position="1"/>
        <end position="25"/>
    </location>
</feature>
<evidence type="ECO:0000259" key="2">
    <source>
        <dbReference type="PROSITE" id="PS50234"/>
    </source>
</evidence>
<evidence type="ECO:0000256" key="1">
    <source>
        <dbReference type="SAM" id="SignalP"/>
    </source>
</evidence>
<dbReference type="EMBL" id="BMXV01000003">
    <property type="protein sequence ID" value="GGY71100.1"/>
    <property type="molecule type" value="Genomic_DNA"/>
</dbReference>
<evidence type="ECO:0000313" key="3">
    <source>
        <dbReference type="EMBL" id="GGY71100.1"/>
    </source>
</evidence>